<dbReference type="Proteomes" id="UP000255297">
    <property type="component" value="Unassembled WGS sequence"/>
</dbReference>
<dbReference type="PANTHER" id="PTHR42852">
    <property type="entry name" value="THIOL:DISULFIDE INTERCHANGE PROTEIN DSBE"/>
    <property type="match status" value="1"/>
</dbReference>
<accession>A0A378LPR9</accession>
<organism evidence="2 3">
    <name type="scientific">Legionella wadsworthii</name>
    <dbReference type="NCBI Taxonomy" id="28088"/>
    <lineage>
        <taxon>Bacteria</taxon>
        <taxon>Pseudomonadati</taxon>
        <taxon>Pseudomonadota</taxon>
        <taxon>Gammaproteobacteria</taxon>
        <taxon>Legionellales</taxon>
        <taxon>Legionellaceae</taxon>
        <taxon>Legionella</taxon>
    </lineage>
</organism>
<evidence type="ECO:0000313" key="3">
    <source>
        <dbReference type="Proteomes" id="UP000255297"/>
    </source>
</evidence>
<name>A0A378LPR9_9GAMM</name>
<dbReference type="AlphaFoldDB" id="A0A378LPR9"/>
<dbReference type="GO" id="GO:0016491">
    <property type="term" value="F:oxidoreductase activity"/>
    <property type="evidence" value="ECO:0007669"/>
    <property type="project" value="InterPro"/>
</dbReference>
<dbReference type="CDD" id="cd02966">
    <property type="entry name" value="TlpA_like_family"/>
    <property type="match status" value="1"/>
</dbReference>
<dbReference type="STRING" id="1122170.GCA_000701265_01570"/>
<proteinExistence type="predicted"/>
<feature type="domain" description="Thioredoxin" evidence="1">
    <location>
        <begin position="64"/>
        <end position="201"/>
    </location>
</feature>
<dbReference type="PANTHER" id="PTHR42852:SF13">
    <property type="entry name" value="PROTEIN DIPZ"/>
    <property type="match status" value="1"/>
</dbReference>
<keyword evidence="3" id="KW-1185">Reference proteome</keyword>
<dbReference type="SUPFAM" id="SSF52833">
    <property type="entry name" value="Thioredoxin-like"/>
    <property type="match status" value="1"/>
</dbReference>
<dbReference type="InterPro" id="IPR000866">
    <property type="entry name" value="AhpC/TSA"/>
</dbReference>
<evidence type="ECO:0000259" key="1">
    <source>
        <dbReference type="PROSITE" id="PS51352"/>
    </source>
</evidence>
<dbReference type="Pfam" id="PF00578">
    <property type="entry name" value="AhpC-TSA"/>
    <property type="match status" value="1"/>
</dbReference>
<protein>
    <submittedName>
        <fullName evidence="2">Thiol-disulfide oxidoreductase</fullName>
    </submittedName>
</protein>
<dbReference type="InterPro" id="IPR013766">
    <property type="entry name" value="Thioredoxin_domain"/>
</dbReference>
<evidence type="ECO:0000313" key="2">
    <source>
        <dbReference type="EMBL" id="STY27852.1"/>
    </source>
</evidence>
<dbReference type="GO" id="GO:0016209">
    <property type="term" value="F:antioxidant activity"/>
    <property type="evidence" value="ECO:0007669"/>
    <property type="project" value="InterPro"/>
</dbReference>
<sequence length="201" mass="22664">MMFHSQTKQLSYNSVLRCISALCLLRENLSCDFLKFNKETSKWVLEITMNSKIKILFTALILMLTTSLSQADVLLKDTQGNTISFASLKGKWVLINYWAGWCKTCIDEIPELNRFYQKHEKDSVVLFGVNYDGLSVNQQKKLIQRFNILYPSLATDPAFALGLGDIIGVPVTFVINPKGELVNTLYGGQDLKSLEIELGKA</sequence>
<dbReference type="EMBL" id="UGPB01000001">
    <property type="protein sequence ID" value="STY27852.1"/>
    <property type="molecule type" value="Genomic_DNA"/>
</dbReference>
<dbReference type="InterPro" id="IPR036249">
    <property type="entry name" value="Thioredoxin-like_sf"/>
</dbReference>
<dbReference type="PROSITE" id="PS51352">
    <property type="entry name" value="THIOREDOXIN_2"/>
    <property type="match status" value="1"/>
</dbReference>
<dbReference type="InterPro" id="IPR050553">
    <property type="entry name" value="Thioredoxin_ResA/DsbE_sf"/>
</dbReference>
<gene>
    <name evidence="2" type="primary">stoA</name>
    <name evidence="2" type="ORF">NCTC11532_00013</name>
</gene>
<dbReference type="Gene3D" id="3.40.30.10">
    <property type="entry name" value="Glutaredoxin"/>
    <property type="match status" value="1"/>
</dbReference>
<reference evidence="2 3" key="1">
    <citation type="submission" date="2018-06" db="EMBL/GenBank/DDBJ databases">
        <authorList>
            <consortium name="Pathogen Informatics"/>
            <person name="Doyle S."/>
        </authorList>
    </citation>
    <scope>NUCLEOTIDE SEQUENCE [LARGE SCALE GENOMIC DNA]</scope>
    <source>
        <strain evidence="2 3">NCTC11532</strain>
    </source>
</reference>